<protein>
    <submittedName>
        <fullName evidence="3">Major facilitator superfamily domain-containing protein</fullName>
    </submittedName>
</protein>
<sequence length="265" mass="28991">MKTGSRQLLRTIQSLLSYCYGSTELSPRLHMKKSAPALQLDWTVRQRRSKSASRHVESGKKADSTRASPTTPLSWSGATSVSGGGGVDGFEESSLLAKPMESSRSKVAGTSEIAITKRSRKKKTIAELKEEESLLLKERRNLKSELAALRLNVEKHRATNESLKRMKLDFVPRQTFKIATTSVASEKAITDQMQPTEAPHCAPILPATPTCSTFNILVGEISELCSANGFPKIQETGNEEASFSLPDLNLPVEEELGSNNLYGII</sequence>
<evidence type="ECO:0000256" key="2">
    <source>
        <dbReference type="SAM" id="MobiDB-lite"/>
    </source>
</evidence>
<accession>A0AAD7PPX6</accession>
<dbReference type="PANTHER" id="PTHR35099">
    <property type="entry name" value="OS02G0182700 PROTEIN"/>
    <property type="match status" value="1"/>
</dbReference>
<feature type="coiled-coil region" evidence="1">
    <location>
        <begin position="125"/>
        <end position="166"/>
    </location>
</feature>
<evidence type="ECO:0000256" key="1">
    <source>
        <dbReference type="SAM" id="Coils"/>
    </source>
</evidence>
<proteinExistence type="predicted"/>
<dbReference type="EMBL" id="JARAOO010000007">
    <property type="protein sequence ID" value="KAJ7962789.1"/>
    <property type="molecule type" value="Genomic_DNA"/>
</dbReference>
<gene>
    <name evidence="3" type="ORF">O6P43_017969</name>
</gene>
<comment type="caution">
    <text evidence="3">The sequence shown here is derived from an EMBL/GenBank/DDBJ whole genome shotgun (WGS) entry which is preliminary data.</text>
</comment>
<evidence type="ECO:0000313" key="4">
    <source>
        <dbReference type="Proteomes" id="UP001163823"/>
    </source>
</evidence>
<feature type="compositionally biased region" description="Basic and acidic residues" evidence="2">
    <location>
        <begin position="54"/>
        <end position="64"/>
    </location>
</feature>
<dbReference type="Proteomes" id="UP001163823">
    <property type="component" value="Chromosome 7"/>
</dbReference>
<dbReference type="KEGG" id="qsa:O6P43_017969"/>
<dbReference type="PANTHER" id="PTHR35099:SF10">
    <property type="entry name" value="BZIP DOMAIN-CONTAINING PROTEIN"/>
    <property type="match status" value="1"/>
</dbReference>
<name>A0AAD7PPX6_QUISA</name>
<feature type="region of interest" description="Disordered" evidence="2">
    <location>
        <begin position="48"/>
        <end position="86"/>
    </location>
</feature>
<keyword evidence="4" id="KW-1185">Reference proteome</keyword>
<evidence type="ECO:0000313" key="3">
    <source>
        <dbReference type="EMBL" id="KAJ7962789.1"/>
    </source>
</evidence>
<organism evidence="3 4">
    <name type="scientific">Quillaja saponaria</name>
    <name type="common">Soap bark tree</name>
    <dbReference type="NCBI Taxonomy" id="32244"/>
    <lineage>
        <taxon>Eukaryota</taxon>
        <taxon>Viridiplantae</taxon>
        <taxon>Streptophyta</taxon>
        <taxon>Embryophyta</taxon>
        <taxon>Tracheophyta</taxon>
        <taxon>Spermatophyta</taxon>
        <taxon>Magnoliopsida</taxon>
        <taxon>eudicotyledons</taxon>
        <taxon>Gunneridae</taxon>
        <taxon>Pentapetalae</taxon>
        <taxon>rosids</taxon>
        <taxon>fabids</taxon>
        <taxon>Fabales</taxon>
        <taxon>Quillajaceae</taxon>
        <taxon>Quillaja</taxon>
    </lineage>
</organism>
<dbReference type="AlphaFoldDB" id="A0AAD7PPX6"/>
<reference evidence="3" key="1">
    <citation type="journal article" date="2023" name="Science">
        <title>Elucidation of the pathway for biosynthesis of saponin adjuvants from the soapbark tree.</title>
        <authorList>
            <person name="Reed J."/>
            <person name="Orme A."/>
            <person name="El-Demerdash A."/>
            <person name="Owen C."/>
            <person name="Martin L.B.B."/>
            <person name="Misra R.C."/>
            <person name="Kikuchi S."/>
            <person name="Rejzek M."/>
            <person name="Martin A.C."/>
            <person name="Harkess A."/>
            <person name="Leebens-Mack J."/>
            <person name="Louveau T."/>
            <person name="Stephenson M.J."/>
            <person name="Osbourn A."/>
        </authorList>
    </citation>
    <scope>NUCLEOTIDE SEQUENCE</scope>
    <source>
        <strain evidence="3">S10</strain>
    </source>
</reference>
<keyword evidence="1" id="KW-0175">Coiled coil</keyword>